<dbReference type="AlphaFoldDB" id="A0A9P6EZC1"/>
<evidence type="ECO:0000256" key="1">
    <source>
        <dbReference type="SAM" id="MobiDB-lite"/>
    </source>
</evidence>
<reference evidence="2" key="1">
    <citation type="journal article" date="2020" name="Fungal Divers.">
        <title>Resolving the Mortierellaceae phylogeny through synthesis of multi-gene phylogenetics and phylogenomics.</title>
        <authorList>
            <person name="Vandepol N."/>
            <person name="Liber J."/>
            <person name="Desiro A."/>
            <person name="Na H."/>
            <person name="Kennedy M."/>
            <person name="Barry K."/>
            <person name="Grigoriev I.V."/>
            <person name="Miller A.N."/>
            <person name="O'Donnell K."/>
            <person name="Stajich J.E."/>
            <person name="Bonito G."/>
        </authorList>
    </citation>
    <scope>NUCLEOTIDE SEQUENCE</scope>
    <source>
        <strain evidence="2">NRRL 2591</strain>
    </source>
</reference>
<keyword evidence="3" id="KW-1185">Reference proteome</keyword>
<feature type="region of interest" description="Disordered" evidence="1">
    <location>
        <begin position="148"/>
        <end position="167"/>
    </location>
</feature>
<evidence type="ECO:0000313" key="3">
    <source>
        <dbReference type="Proteomes" id="UP000723463"/>
    </source>
</evidence>
<dbReference type="Proteomes" id="UP000723463">
    <property type="component" value="Unassembled WGS sequence"/>
</dbReference>
<organism evidence="2 3">
    <name type="scientific">Mortierella hygrophila</name>
    <dbReference type="NCBI Taxonomy" id="979708"/>
    <lineage>
        <taxon>Eukaryota</taxon>
        <taxon>Fungi</taxon>
        <taxon>Fungi incertae sedis</taxon>
        <taxon>Mucoromycota</taxon>
        <taxon>Mortierellomycotina</taxon>
        <taxon>Mortierellomycetes</taxon>
        <taxon>Mortierellales</taxon>
        <taxon>Mortierellaceae</taxon>
        <taxon>Mortierella</taxon>
    </lineage>
</organism>
<evidence type="ECO:0008006" key="4">
    <source>
        <dbReference type="Google" id="ProtNLM"/>
    </source>
</evidence>
<sequence length="240" mass="28294">MDDRNLKWSFTNQKRSLESIPVHITTLALADPLPDSWFETTDTTIKTLRLRVEELFQFSPDNNGLLRLFRKTHLSPKLRLAQVELEIQAYQERRQMRHSMQQALSNPPKITQDDTLAQRILSSVLIPNNSNPIALESATNKRLRVFLRQDTPPDPNSSTQPETGTSKQWRQFWSAKIPHRARTTLWRFKRDWLPCGTLRHKIWKQDPHCNMAGCRERREDKAQRIFQCVPKFISWQTILK</sequence>
<proteinExistence type="predicted"/>
<comment type="caution">
    <text evidence="2">The sequence shown here is derived from an EMBL/GenBank/DDBJ whole genome shotgun (WGS) entry which is preliminary data.</text>
</comment>
<feature type="compositionally biased region" description="Polar residues" evidence="1">
    <location>
        <begin position="156"/>
        <end position="167"/>
    </location>
</feature>
<name>A0A9P6EZC1_9FUNG</name>
<dbReference type="EMBL" id="JAAAXW010000283">
    <property type="protein sequence ID" value="KAF9538802.1"/>
    <property type="molecule type" value="Genomic_DNA"/>
</dbReference>
<gene>
    <name evidence="2" type="ORF">EC957_006197</name>
</gene>
<accession>A0A9P6EZC1</accession>
<evidence type="ECO:0000313" key="2">
    <source>
        <dbReference type="EMBL" id="KAF9538802.1"/>
    </source>
</evidence>
<protein>
    <recommendedName>
        <fullName evidence="4">Reverse transcriptase zinc-binding domain-containing protein</fullName>
    </recommendedName>
</protein>